<evidence type="ECO:0000256" key="5">
    <source>
        <dbReference type="ARBA" id="ARBA00022679"/>
    </source>
</evidence>
<reference evidence="9" key="1">
    <citation type="submission" date="2023-03" db="EMBL/GenBank/DDBJ databases">
        <authorList>
            <person name="Julca I."/>
        </authorList>
    </citation>
    <scope>NUCLEOTIDE SEQUENCE</scope>
</reference>
<comment type="pathway">
    <text evidence="2">Protein modification; protein ubiquitination.</text>
</comment>
<dbReference type="PROSITE" id="PS50082">
    <property type="entry name" value="WD_REPEATS_2"/>
    <property type="match status" value="2"/>
</dbReference>
<dbReference type="PROSITE" id="PS51698">
    <property type="entry name" value="U_BOX"/>
    <property type="match status" value="1"/>
</dbReference>
<dbReference type="EMBL" id="OX459120">
    <property type="protein sequence ID" value="CAI9100373.1"/>
    <property type="molecule type" value="Genomic_DNA"/>
</dbReference>
<evidence type="ECO:0000256" key="3">
    <source>
        <dbReference type="ARBA" id="ARBA00012483"/>
    </source>
</evidence>
<keyword evidence="10" id="KW-1185">Reference proteome</keyword>
<dbReference type="PANTHER" id="PTHR47446">
    <property type="entry name" value="RING-TYPE E3 UBIQUITIN TRANSFERASE"/>
    <property type="match status" value="1"/>
</dbReference>
<dbReference type="InterPro" id="IPR003613">
    <property type="entry name" value="Ubox_domain"/>
</dbReference>
<dbReference type="PANTHER" id="PTHR47446:SF2">
    <property type="entry name" value="RING-TYPE E3 UBIQUITIN TRANSFERASE"/>
    <property type="match status" value="1"/>
</dbReference>
<evidence type="ECO:0000313" key="9">
    <source>
        <dbReference type="EMBL" id="CAI9100373.1"/>
    </source>
</evidence>
<dbReference type="InterPro" id="IPR019775">
    <property type="entry name" value="WD40_repeat_CS"/>
</dbReference>
<dbReference type="InterPro" id="IPR001680">
    <property type="entry name" value="WD40_rpt"/>
</dbReference>
<dbReference type="InterPro" id="IPR011989">
    <property type="entry name" value="ARM-like"/>
</dbReference>
<feature type="repeat" description="WD" evidence="7">
    <location>
        <begin position="1088"/>
        <end position="1121"/>
    </location>
</feature>
<dbReference type="SMART" id="SM00504">
    <property type="entry name" value="Ubox"/>
    <property type="match status" value="1"/>
</dbReference>
<feature type="domain" description="U-box" evidence="8">
    <location>
        <begin position="390"/>
        <end position="465"/>
    </location>
</feature>
<evidence type="ECO:0000259" key="8">
    <source>
        <dbReference type="PROSITE" id="PS51698"/>
    </source>
</evidence>
<dbReference type="InterPro" id="IPR056514">
    <property type="entry name" value="ARM_LIN_2nd"/>
</dbReference>
<dbReference type="Pfam" id="PF23628">
    <property type="entry name" value="ARM_LIN_C"/>
    <property type="match status" value="1"/>
</dbReference>
<name>A0AAV1CYN8_OLDCO</name>
<dbReference type="SMART" id="SM00320">
    <property type="entry name" value="WD40"/>
    <property type="match status" value="5"/>
</dbReference>
<evidence type="ECO:0000256" key="7">
    <source>
        <dbReference type="PROSITE-ProRule" id="PRU00221"/>
    </source>
</evidence>
<evidence type="ECO:0000256" key="4">
    <source>
        <dbReference type="ARBA" id="ARBA00022574"/>
    </source>
</evidence>
<dbReference type="InterPro" id="IPR055566">
    <property type="entry name" value="ARM_LIN"/>
</dbReference>
<dbReference type="InterPro" id="IPR016024">
    <property type="entry name" value="ARM-type_fold"/>
</dbReference>
<evidence type="ECO:0000256" key="2">
    <source>
        <dbReference type="ARBA" id="ARBA00004906"/>
    </source>
</evidence>
<dbReference type="InterPro" id="IPR045210">
    <property type="entry name" value="RING-Ubox_PUB"/>
</dbReference>
<dbReference type="Proteomes" id="UP001161247">
    <property type="component" value="Chromosome 3"/>
</dbReference>
<evidence type="ECO:0000256" key="1">
    <source>
        <dbReference type="ARBA" id="ARBA00000900"/>
    </source>
</evidence>
<proteinExistence type="predicted"/>
<dbReference type="PROSITE" id="PS50294">
    <property type="entry name" value="WD_REPEATS_REGION"/>
    <property type="match status" value="2"/>
</dbReference>
<dbReference type="Pfam" id="PF23568">
    <property type="entry name" value="ARM_LIN"/>
    <property type="match status" value="1"/>
</dbReference>
<evidence type="ECO:0000313" key="10">
    <source>
        <dbReference type="Proteomes" id="UP001161247"/>
    </source>
</evidence>
<organism evidence="9 10">
    <name type="scientific">Oldenlandia corymbosa var. corymbosa</name>
    <dbReference type="NCBI Taxonomy" id="529605"/>
    <lineage>
        <taxon>Eukaryota</taxon>
        <taxon>Viridiplantae</taxon>
        <taxon>Streptophyta</taxon>
        <taxon>Embryophyta</taxon>
        <taxon>Tracheophyta</taxon>
        <taxon>Spermatophyta</taxon>
        <taxon>Magnoliopsida</taxon>
        <taxon>eudicotyledons</taxon>
        <taxon>Gunneridae</taxon>
        <taxon>Pentapetalae</taxon>
        <taxon>asterids</taxon>
        <taxon>lamiids</taxon>
        <taxon>Gentianales</taxon>
        <taxon>Rubiaceae</taxon>
        <taxon>Rubioideae</taxon>
        <taxon>Spermacoceae</taxon>
        <taxon>Hedyotis-Oldenlandia complex</taxon>
        <taxon>Oldenlandia</taxon>
    </lineage>
</organism>
<keyword evidence="4 7" id="KW-0853">WD repeat</keyword>
<dbReference type="SUPFAM" id="SSF50978">
    <property type="entry name" value="WD40 repeat-like"/>
    <property type="match status" value="1"/>
</dbReference>
<accession>A0AAV1CYN8</accession>
<sequence>MSTANPPAPGEILQQASAFLSEVLSQSDLRHRLFSTFLLKLPSSDETTLKPLKLASETLENALTTTNPSIKSSSLRLAEKLLLSYPKTAFSSFLLSLIYSLFNRPIQAAVNLFDVFQTIPSLARLEIAPVLFEELFLIHFLPVLEWYNEQRTSILANVTQRLASSGYDSDDQSVVVSPTRLLNNMNGNQAEELKDLERDYENILDENCKVFAAYFRESLQVKDGNQNIDVPALVLQRKESDRVEYCGLQKMKTHYSIKNRRYNPIWVEDDQPVEINNSNGDKNLSKFPSFVPERVSPQVLTKRGSSKKSKSSLNYNLDSELESFSNEYLSNCYLSDSEAEQEENLEHFASFTSRQSRTMVQQQPDFTESSSFPDLPMEDIDNLPDASKLTPPKDFVCPITTHIFVDPVTLETGQTYERKAIQEWIDRGNSTCPITRQTLQSTTLPKTNYVLKRLIASWLELNPGANPKQSEIPQIENHPKLSPVRRASSPNCVISQASMEGKVSQLRIAITNLCTSEVLENSEMAVLEIERIWQEAHMVDVDLQNMMSKPAVISGFMEVLFNSVDPQVLSATVFLLAELGLRDHSVIQTLTRVDSDVQCIASLFRRGLLEAVVLVYLLRPSAISLVEMDIVDSLLTVLKTREEDLLRMCVKPKTASLFLLDQLLKSGEDIQASEFARVLVSENAIESIMESLEAESREEKILAMSILYRCILEDGNCRDRIADQAELRSLLDSMIGANGEEVFEIVQFLSELVKLERRTFNEQILHIIRDEGNFSTMHMLLTHLQVLPPEKSPVVAGLLLQLDLLVEPRKMSIFREEAIDTLIACLQNVDCPSSQVAAAEIIVSLQGRFSDTGEPLVRALLIRRTGLYRSKSRIKRDHRASMSDETQENKEEEKSAEEWEWRMACALVSHEFGLIFEALADGLRSRSAELYSACFVAATWLVYMLTILPDTGVQGAARGCLLKLFVSIFKSAKDNEDKALSMLALSSFCSDSEGLHDMAGYMKDILKGLRELKKSSPYAVKMLKLLSEENESSVDMWNHKEIIHGDCSANGEVLSIVCFKEKIYSGHSDGTLKVWIIKNGSLHLIQEAQEHTKAVTSLTILNSVERLYSGSLDRTVRVWSIHGKVMHCEQVYEMKDHINNLVISNSISCFIPQGAGIKVHSWSGASKLLNQQKYVKCLSLVHGKLYCGCLDSSIQEVDLATGTISTIQSGSRKLLSKSNPIHALQASDGLLYSASSPLDGATVKIWRTSDYSMVGSLPSTSEVRSMALSTDLLYLGCKGGLVEVWCKKKHSKVEALHAGTNSKVLCMALTSNEDVLFIGTSDGKIQAWELS</sequence>
<comment type="catalytic activity">
    <reaction evidence="1">
        <text>S-ubiquitinyl-[E2 ubiquitin-conjugating enzyme]-L-cysteine + [acceptor protein]-L-lysine = [E2 ubiquitin-conjugating enzyme]-L-cysteine + N(6)-ubiquitinyl-[acceptor protein]-L-lysine.</text>
        <dbReference type="EC" id="2.3.2.27"/>
    </reaction>
</comment>
<dbReference type="Pfam" id="PF23654">
    <property type="entry name" value="ARM_LIN_2nd"/>
    <property type="match status" value="1"/>
</dbReference>
<dbReference type="PROSITE" id="PS00678">
    <property type="entry name" value="WD_REPEATS_1"/>
    <property type="match status" value="1"/>
</dbReference>
<dbReference type="InterPro" id="IPR056512">
    <property type="entry name" value="LIN_N"/>
</dbReference>
<dbReference type="Gene3D" id="2.130.10.10">
    <property type="entry name" value="YVTN repeat-like/Quinoprotein amine dehydrogenase"/>
    <property type="match status" value="2"/>
</dbReference>
<keyword evidence="5" id="KW-0808">Transferase</keyword>
<feature type="repeat" description="WD" evidence="7">
    <location>
        <begin position="1297"/>
        <end position="1331"/>
    </location>
</feature>
<dbReference type="InterPro" id="IPR013083">
    <property type="entry name" value="Znf_RING/FYVE/PHD"/>
</dbReference>
<protein>
    <recommendedName>
        <fullName evidence="3">RING-type E3 ubiquitin transferase</fullName>
        <ecNumber evidence="3">2.3.2.27</ecNumber>
    </recommendedName>
</protein>
<dbReference type="GO" id="GO:0016567">
    <property type="term" value="P:protein ubiquitination"/>
    <property type="evidence" value="ECO:0007669"/>
    <property type="project" value="InterPro"/>
</dbReference>
<keyword evidence="6" id="KW-0677">Repeat</keyword>
<dbReference type="InterPro" id="IPR015943">
    <property type="entry name" value="WD40/YVTN_repeat-like_dom_sf"/>
</dbReference>
<dbReference type="InterPro" id="IPR036322">
    <property type="entry name" value="WD40_repeat_dom_sf"/>
</dbReference>
<dbReference type="InterPro" id="IPR052858">
    <property type="entry name" value="E3_ubiquitin-ligase_LIN"/>
</dbReference>
<dbReference type="Pfam" id="PF00400">
    <property type="entry name" value="WD40"/>
    <property type="match status" value="1"/>
</dbReference>
<dbReference type="Gene3D" id="3.30.40.10">
    <property type="entry name" value="Zinc/RING finger domain, C3HC4 (zinc finger)"/>
    <property type="match status" value="1"/>
</dbReference>
<gene>
    <name evidence="9" type="ORF">OLC1_LOCUS10224</name>
</gene>
<dbReference type="SUPFAM" id="SSF57850">
    <property type="entry name" value="RING/U-box"/>
    <property type="match status" value="1"/>
</dbReference>
<dbReference type="Gene3D" id="1.25.10.10">
    <property type="entry name" value="Leucine-rich Repeat Variant"/>
    <property type="match status" value="1"/>
</dbReference>
<dbReference type="Pfam" id="PF04564">
    <property type="entry name" value="U-box"/>
    <property type="match status" value="1"/>
</dbReference>
<dbReference type="EC" id="2.3.2.27" evidence="3"/>
<dbReference type="SUPFAM" id="SSF48371">
    <property type="entry name" value="ARM repeat"/>
    <property type="match status" value="1"/>
</dbReference>
<dbReference type="CDD" id="cd16664">
    <property type="entry name" value="RING-Ubox_PUB"/>
    <property type="match status" value="1"/>
</dbReference>
<dbReference type="GO" id="GO:0061630">
    <property type="term" value="F:ubiquitin protein ligase activity"/>
    <property type="evidence" value="ECO:0007669"/>
    <property type="project" value="UniProtKB-EC"/>
</dbReference>
<evidence type="ECO:0000256" key="6">
    <source>
        <dbReference type="ARBA" id="ARBA00022737"/>
    </source>
</evidence>